<keyword evidence="2" id="KW-1185">Reference proteome</keyword>
<dbReference type="Proteomes" id="UP001168109">
    <property type="component" value="Unassembled WGS sequence"/>
</dbReference>
<protein>
    <submittedName>
        <fullName evidence="1">Uncharacterized protein</fullName>
    </submittedName>
</protein>
<proteinExistence type="predicted"/>
<evidence type="ECO:0000313" key="2">
    <source>
        <dbReference type="Proteomes" id="UP001168109"/>
    </source>
</evidence>
<sequence>MKSLIGQNVIEISAPQDRSEFTMKVIDENRKISTIRFANDDGSQLKVDFSHVSIRIIYDHEGNVASLGELEEVNCIENGFEIVGDFGIIWLECKKCTPAF</sequence>
<evidence type="ECO:0000313" key="1">
    <source>
        <dbReference type="EMBL" id="MDM5133380.1"/>
    </source>
</evidence>
<gene>
    <name evidence="1" type="ORF">OB962_20640</name>
</gene>
<comment type="caution">
    <text evidence="1">The sequence shown here is derived from an EMBL/GenBank/DDBJ whole genome shotgun (WGS) entry which is preliminary data.</text>
</comment>
<dbReference type="EMBL" id="JAOPLU010000011">
    <property type="protein sequence ID" value="MDM5133380.1"/>
    <property type="molecule type" value="Genomic_DNA"/>
</dbReference>
<name>A0ABT7QHD2_9GAMM</name>
<organism evidence="1 2">
    <name type="scientific">Aeromonas piscicola</name>
    <dbReference type="NCBI Taxonomy" id="600645"/>
    <lineage>
        <taxon>Bacteria</taxon>
        <taxon>Pseudomonadati</taxon>
        <taxon>Pseudomonadota</taxon>
        <taxon>Gammaproteobacteria</taxon>
        <taxon>Aeromonadales</taxon>
        <taxon>Aeromonadaceae</taxon>
        <taxon>Aeromonas</taxon>
    </lineage>
</organism>
<dbReference type="RefSeq" id="WP_290042699.1">
    <property type="nucleotide sequence ID" value="NZ_JAOPLU010000011.1"/>
</dbReference>
<reference evidence="1" key="1">
    <citation type="submission" date="2024-05" db="EMBL/GenBank/DDBJ databases">
        <title>WGS of Aeromonas isolates.</title>
        <authorList>
            <person name="Lee H."/>
        </authorList>
    </citation>
    <scope>NUCLEOTIDE SEQUENCE</scope>
    <source>
        <strain evidence="1">LP308</strain>
    </source>
</reference>
<accession>A0ABT7QHD2</accession>